<comment type="cofactor">
    <cofactor evidence="1">
        <name>pyridoxal 5'-phosphate</name>
        <dbReference type="ChEBI" id="CHEBI:597326"/>
    </cofactor>
</comment>
<dbReference type="SUPFAM" id="SSF53383">
    <property type="entry name" value="PLP-dependent transferases"/>
    <property type="match status" value="1"/>
</dbReference>
<protein>
    <submittedName>
        <fullName evidence="6">2-aminoadipate transaminase</fullName>
    </submittedName>
</protein>
<organism evidence="6 7">
    <name type="scientific">Bosea lathyri</name>
    <dbReference type="NCBI Taxonomy" id="1036778"/>
    <lineage>
        <taxon>Bacteria</taxon>
        <taxon>Pseudomonadati</taxon>
        <taxon>Pseudomonadota</taxon>
        <taxon>Alphaproteobacteria</taxon>
        <taxon>Hyphomicrobiales</taxon>
        <taxon>Boseaceae</taxon>
        <taxon>Bosea</taxon>
    </lineage>
</organism>
<dbReference type="InterPro" id="IPR015422">
    <property type="entry name" value="PyrdxlP-dep_Trfase_small"/>
</dbReference>
<dbReference type="InterPro" id="IPR015424">
    <property type="entry name" value="PyrdxlP-dep_Trfase"/>
</dbReference>
<feature type="domain" description="Aminotransferase class I/classII large" evidence="5">
    <location>
        <begin position="62"/>
        <end position="399"/>
    </location>
</feature>
<dbReference type="Gene3D" id="3.90.1150.10">
    <property type="entry name" value="Aspartate Aminotransferase, domain 1"/>
    <property type="match status" value="1"/>
</dbReference>
<evidence type="ECO:0000256" key="2">
    <source>
        <dbReference type="ARBA" id="ARBA00022576"/>
    </source>
</evidence>
<proteinExistence type="predicted"/>
<dbReference type="PANTHER" id="PTHR42790:SF19">
    <property type="entry name" value="KYNURENINE_ALPHA-AMINOADIPATE AMINOTRANSFERASE, MITOCHONDRIAL"/>
    <property type="match status" value="1"/>
</dbReference>
<accession>A0A1H5UYQ9</accession>
<evidence type="ECO:0000259" key="5">
    <source>
        <dbReference type="Pfam" id="PF00155"/>
    </source>
</evidence>
<dbReference type="GO" id="GO:1901605">
    <property type="term" value="P:alpha-amino acid metabolic process"/>
    <property type="evidence" value="ECO:0007669"/>
    <property type="project" value="TreeGrafter"/>
</dbReference>
<evidence type="ECO:0000256" key="1">
    <source>
        <dbReference type="ARBA" id="ARBA00001933"/>
    </source>
</evidence>
<dbReference type="RefSeq" id="WP_103871371.1">
    <property type="nucleotide sequence ID" value="NZ_FNUY01000002.1"/>
</dbReference>
<evidence type="ECO:0000313" key="6">
    <source>
        <dbReference type="EMBL" id="SEF80229.1"/>
    </source>
</evidence>
<keyword evidence="4" id="KW-0663">Pyridoxal phosphate</keyword>
<name>A0A1H5UYQ9_9HYPH</name>
<dbReference type="OrthoDB" id="9804020at2"/>
<dbReference type="CDD" id="cd00609">
    <property type="entry name" value="AAT_like"/>
    <property type="match status" value="1"/>
</dbReference>
<dbReference type="PANTHER" id="PTHR42790">
    <property type="entry name" value="AMINOTRANSFERASE"/>
    <property type="match status" value="1"/>
</dbReference>
<sequence length="413" mass="44517">MNDASPIRSASAPATRPAFARWLATTNDVTRTFLSAGRIPGLINMAGGLPAPETYPAAELAALAQQAIAQHPQDTLGYGPIEGLPDLRDALAARFSTPTLRLSRDNVLITTSGMQGLDLIGKVLLEQGGLIAGQFPTYLGALDAWKPHSPRFRNLRFDEPDFDPLAALAGAQFAYTVPNFSNPTGRLVGLPMRHALVDAAHATGTWLVEDDPYGTLHYDAAPLPRMIELSGLKGHGASYDGPIVYMGTLSKEIAPGLRIGWVIAAPEMIGALTMAKQGSDMCTSGVTQRIALAALESGLVERMQPVIVNLYRERRDALCTALAEHLEDWFAWEVPVGGMFVWAVARDPLLDTDRLLPLAIEAGVCITPSSVFDASGQYRRAIRINFTLNPPDRLAEGVRRLAGAVQMMSRQRS</sequence>
<dbReference type="Gene3D" id="3.40.640.10">
    <property type="entry name" value="Type I PLP-dependent aspartate aminotransferase-like (Major domain)"/>
    <property type="match status" value="1"/>
</dbReference>
<reference evidence="6 7" key="1">
    <citation type="submission" date="2016-10" db="EMBL/GenBank/DDBJ databases">
        <authorList>
            <person name="de Groot N.N."/>
        </authorList>
    </citation>
    <scope>NUCLEOTIDE SEQUENCE [LARGE SCALE GENOMIC DNA]</scope>
    <source>
        <strain evidence="6 7">DSM 26656</strain>
    </source>
</reference>
<dbReference type="AlphaFoldDB" id="A0A1H5UYQ9"/>
<dbReference type="Proteomes" id="UP000236743">
    <property type="component" value="Unassembled WGS sequence"/>
</dbReference>
<dbReference type="Pfam" id="PF00155">
    <property type="entry name" value="Aminotran_1_2"/>
    <property type="match status" value="1"/>
</dbReference>
<dbReference type="InterPro" id="IPR004839">
    <property type="entry name" value="Aminotransferase_I/II_large"/>
</dbReference>
<gene>
    <name evidence="6" type="ORF">SAMN04488115_10283</name>
</gene>
<evidence type="ECO:0000256" key="3">
    <source>
        <dbReference type="ARBA" id="ARBA00022679"/>
    </source>
</evidence>
<evidence type="ECO:0000313" key="7">
    <source>
        <dbReference type="Proteomes" id="UP000236743"/>
    </source>
</evidence>
<dbReference type="GO" id="GO:0030170">
    <property type="term" value="F:pyridoxal phosphate binding"/>
    <property type="evidence" value="ECO:0007669"/>
    <property type="project" value="InterPro"/>
</dbReference>
<keyword evidence="3" id="KW-0808">Transferase</keyword>
<dbReference type="InterPro" id="IPR050859">
    <property type="entry name" value="Class-I_PLP-dep_aminotransf"/>
</dbReference>
<evidence type="ECO:0000256" key="4">
    <source>
        <dbReference type="ARBA" id="ARBA00022898"/>
    </source>
</evidence>
<dbReference type="InterPro" id="IPR015421">
    <property type="entry name" value="PyrdxlP-dep_Trfase_major"/>
</dbReference>
<keyword evidence="7" id="KW-1185">Reference proteome</keyword>
<dbReference type="EMBL" id="FNUY01000002">
    <property type="protein sequence ID" value="SEF80229.1"/>
    <property type="molecule type" value="Genomic_DNA"/>
</dbReference>
<dbReference type="GO" id="GO:0008483">
    <property type="term" value="F:transaminase activity"/>
    <property type="evidence" value="ECO:0007669"/>
    <property type="project" value="UniProtKB-KW"/>
</dbReference>
<keyword evidence="2" id="KW-0032">Aminotransferase</keyword>